<dbReference type="Proteomes" id="UP000030765">
    <property type="component" value="Unassembled WGS sequence"/>
</dbReference>
<evidence type="ECO:0000313" key="2">
    <source>
        <dbReference type="EnsemblMetazoa" id="ASIC013464-PA"/>
    </source>
</evidence>
<evidence type="ECO:0000313" key="3">
    <source>
        <dbReference type="Proteomes" id="UP000030765"/>
    </source>
</evidence>
<dbReference type="VEuPathDB" id="VectorBase:ASIC013464"/>
<sequence>MALTKHVITFSYTSTYIVDRFIGASVQINVTEKAAFGVSSQLFIVCAQMDLTVNNGLQASVNVMTFQHE</sequence>
<dbReference type="EnsemblMetazoa" id="ASIC013464-RA">
    <property type="protein sequence ID" value="ASIC013464-PA"/>
    <property type="gene ID" value="ASIC013464"/>
</dbReference>
<dbReference type="AlphaFoldDB" id="A0A084W5I1"/>
<reference evidence="2" key="2">
    <citation type="submission" date="2020-05" db="UniProtKB">
        <authorList>
            <consortium name="EnsemblMetazoa"/>
        </authorList>
    </citation>
    <scope>IDENTIFICATION</scope>
</reference>
<keyword evidence="3" id="KW-1185">Reference proteome</keyword>
<organism evidence="1">
    <name type="scientific">Anopheles sinensis</name>
    <name type="common">Mosquito</name>
    <dbReference type="NCBI Taxonomy" id="74873"/>
    <lineage>
        <taxon>Eukaryota</taxon>
        <taxon>Metazoa</taxon>
        <taxon>Ecdysozoa</taxon>
        <taxon>Arthropoda</taxon>
        <taxon>Hexapoda</taxon>
        <taxon>Insecta</taxon>
        <taxon>Pterygota</taxon>
        <taxon>Neoptera</taxon>
        <taxon>Endopterygota</taxon>
        <taxon>Diptera</taxon>
        <taxon>Nematocera</taxon>
        <taxon>Culicoidea</taxon>
        <taxon>Culicidae</taxon>
        <taxon>Anophelinae</taxon>
        <taxon>Anopheles</taxon>
    </lineage>
</organism>
<protein>
    <submittedName>
        <fullName evidence="1 2">Uncharacterized protein</fullName>
    </submittedName>
</protein>
<gene>
    <name evidence="1" type="ORF">ZHAS_00013464</name>
</gene>
<proteinExistence type="predicted"/>
<name>A0A084W5I1_ANOSI</name>
<dbReference type="EMBL" id="ATLV01020648">
    <property type="status" value="NOT_ANNOTATED_CDS"/>
    <property type="molecule type" value="Genomic_DNA"/>
</dbReference>
<dbReference type="EMBL" id="KE525304">
    <property type="protein sequence ID" value="KFB45475.1"/>
    <property type="molecule type" value="Genomic_DNA"/>
</dbReference>
<evidence type="ECO:0000313" key="1">
    <source>
        <dbReference type="EMBL" id="KFB45475.1"/>
    </source>
</evidence>
<reference evidence="1 3" key="1">
    <citation type="journal article" date="2014" name="BMC Genomics">
        <title>Genome sequence of Anopheles sinensis provides insight into genetics basis of mosquito competence for malaria parasites.</title>
        <authorList>
            <person name="Zhou D."/>
            <person name="Zhang D."/>
            <person name="Ding G."/>
            <person name="Shi L."/>
            <person name="Hou Q."/>
            <person name="Ye Y."/>
            <person name="Xu Y."/>
            <person name="Zhou H."/>
            <person name="Xiong C."/>
            <person name="Li S."/>
            <person name="Yu J."/>
            <person name="Hong S."/>
            <person name="Yu X."/>
            <person name="Zou P."/>
            <person name="Chen C."/>
            <person name="Chang X."/>
            <person name="Wang W."/>
            <person name="Lv Y."/>
            <person name="Sun Y."/>
            <person name="Ma L."/>
            <person name="Shen B."/>
            <person name="Zhu C."/>
        </authorList>
    </citation>
    <scope>NUCLEOTIDE SEQUENCE [LARGE SCALE GENOMIC DNA]</scope>
</reference>
<accession>A0A084W5I1</accession>